<organism evidence="6 7">
    <name type="scientific">Pectobacterium araliae</name>
    <dbReference type="NCBI Taxonomy" id="3073862"/>
    <lineage>
        <taxon>Bacteria</taxon>
        <taxon>Pseudomonadati</taxon>
        <taxon>Pseudomonadota</taxon>
        <taxon>Gammaproteobacteria</taxon>
        <taxon>Enterobacterales</taxon>
        <taxon>Pectobacteriaceae</taxon>
        <taxon>Pectobacterium</taxon>
    </lineage>
</organism>
<gene>
    <name evidence="6" type="ORF">PEC302110_37020</name>
</gene>
<dbReference type="GO" id="GO:0009450">
    <property type="term" value="P:gamma-aminobutyric acid catabolic process"/>
    <property type="evidence" value="ECO:0007669"/>
    <property type="project" value="InterPro"/>
</dbReference>
<dbReference type="InterPro" id="IPR016162">
    <property type="entry name" value="Ald_DH_N"/>
</dbReference>
<dbReference type="Gene3D" id="3.40.605.10">
    <property type="entry name" value="Aldehyde Dehydrogenase, Chain A, domain 1"/>
    <property type="match status" value="1"/>
</dbReference>
<dbReference type="FunFam" id="3.40.309.10:FF:000004">
    <property type="entry name" value="Succinate-semialdehyde dehydrogenase I"/>
    <property type="match status" value="1"/>
</dbReference>
<dbReference type="InterPro" id="IPR050740">
    <property type="entry name" value="Aldehyde_DH_Superfamily"/>
</dbReference>
<keyword evidence="7" id="KW-1185">Reference proteome</keyword>
<dbReference type="InterPro" id="IPR010102">
    <property type="entry name" value="Succ_semiAld_DH"/>
</dbReference>
<evidence type="ECO:0000256" key="2">
    <source>
        <dbReference type="ARBA" id="ARBA00023002"/>
    </source>
</evidence>
<dbReference type="InterPro" id="IPR016163">
    <property type="entry name" value="Ald_DH_C"/>
</dbReference>
<dbReference type="SUPFAM" id="SSF53720">
    <property type="entry name" value="ALDH-like"/>
    <property type="match status" value="1"/>
</dbReference>
<feature type="active site" evidence="3">
    <location>
        <position position="256"/>
    </location>
</feature>
<accession>A0AAN0KEQ3</accession>
<name>A0AAN0KEQ3_9GAMM</name>
<dbReference type="RefSeq" id="WP_261849044.1">
    <property type="nucleotide sequence ID" value="NZ_AP028908.1"/>
</dbReference>
<dbReference type="GO" id="GO:0004777">
    <property type="term" value="F:succinate-semialdehyde dehydrogenase (NAD+) activity"/>
    <property type="evidence" value="ECO:0007669"/>
    <property type="project" value="TreeGrafter"/>
</dbReference>
<evidence type="ECO:0000313" key="6">
    <source>
        <dbReference type="EMBL" id="BES86605.1"/>
    </source>
</evidence>
<evidence type="ECO:0000313" key="7">
    <source>
        <dbReference type="Proteomes" id="UP001377830"/>
    </source>
</evidence>
<dbReference type="KEGG" id="parl:PEC302110_37020"/>
<feature type="domain" description="Aldehyde dehydrogenase" evidence="5">
    <location>
        <begin position="25"/>
        <end position="478"/>
    </location>
</feature>
<dbReference type="Gene3D" id="3.40.309.10">
    <property type="entry name" value="Aldehyde Dehydrogenase, Chain A, domain 2"/>
    <property type="match status" value="1"/>
</dbReference>
<dbReference type="FunFam" id="3.40.605.10:FF:000005">
    <property type="entry name" value="Succinate-semialdehyde dehydrogenase I"/>
    <property type="match status" value="1"/>
</dbReference>
<evidence type="ECO:0000256" key="4">
    <source>
        <dbReference type="RuleBase" id="RU003345"/>
    </source>
</evidence>
<dbReference type="AlphaFoldDB" id="A0AAN0KEQ3"/>
<dbReference type="CDD" id="cd07103">
    <property type="entry name" value="ALDH_F5_SSADH_GabD"/>
    <property type="match status" value="1"/>
</dbReference>
<dbReference type="Pfam" id="PF00171">
    <property type="entry name" value="Aldedh"/>
    <property type="match status" value="1"/>
</dbReference>
<dbReference type="PANTHER" id="PTHR43353:SF5">
    <property type="entry name" value="SUCCINATE-SEMIALDEHYDE DEHYDROGENASE, MITOCHONDRIAL"/>
    <property type="match status" value="1"/>
</dbReference>
<reference evidence="7" key="1">
    <citation type="journal article" date="2024" name="Int. J. Syst. Evol. Microbiol.">
        <title>Pectobacterium araliae sp. nov., a pathogen causing bacterial soft rot of Japanese angelica tree in Japan.</title>
        <authorList>
            <person name="Sawada H."/>
            <person name="Someya N."/>
            <person name="Morohoshi T."/>
            <person name="Ono M."/>
            <person name="Satou M."/>
        </authorList>
    </citation>
    <scope>NUCLEOTIDE SEQUENCE [LARGE SCALE GENOMIC DNA]</scope>
    <source>
        <strain evidence="7">MAFF 302110</strain>
    </source>
</reference>
<sequence length="484" mass="52038">MSGQNLQNHELFKIGYFAAGKWQQGGATFEVVNPATGESIASVAKAGKKETQAAIDAAYAAFPGWKRKTAKERSEILYRWYELILENKRYLAELMTAEQGKPVQEAEGEVVYAANFIQWFAEQGKRANGEIIPPAKLGSKIYATREPVGVVVAITPWNFPLAMLTRKLGPALAAGCTGVIKPANNTPLSAFALLALAQQAGVPDGVLNGVAGDTQAISDTVMASDKVRKISFTGSTEVGKTLVRNAADTMKKVSMELGGNAPYIVFDDADIQAAVKGAITNRFRNAGQVCVSANRFYIQDGVYDEFVSLLAEEVKKLKVGNGMDDGVVLGPLIDDAAVEKVEKHVNDAVEKGGKALVGGKRHKLGHSFFEPTVIVDANEAMLLAQEETFGPVAPCFRFKTEEEVIHRANNTPFGLAAYFYSQNLQRVFRVAEALESGMIGINECAVSTELAPFGGVKESGLGREGSVLGLDEFLEVKTWHLGGL</sequence>
<dbReference type="InterPro" id="IPR016161">
    <property type="entry name" value="Ald_DH/histidinol_DH"/>
</dbReference>
<dbReference type="PROSITE" id="PS00687">
    <property type="entry name" value="ALDEHYDE_DEHYDR_GLU"/>
    <property type="match status" value="1"/>
</dbReference>
<dbReference type="Proteomes" id="UP001377830">
    <property type="component" value="Chromosome"/>
</dbReference>
<keyword evidence="2 4" id="KW-0560">Oxidoreductase</keyword>
<dbReference type="PANTHER" id="PTHR43353">
    <property type="entry name" value="SUCCINATE-SEMIALDEHYDE DEHYDROGENASE, MITOCHONDRIAL"/>
    <property type="match status" value="1"/>
</dbReference>
<dbReference type="InterPro" id="IPR029510">
    <property type="entry name" value="Ald_DH_CS_GLU"/>
</dbReference>
<dbReference type="NCBIfam" id="TIGR01780">
    <property type="entry name" value="SSADH"/>
    <property type="match status" value="1"/>
</dbReference>
<protein>
    <submittedName>
        <fullName evidence="6">NAD-dependent succinate-semialdehyde dehydrogenase</fullName>
    </submittedName>
</protein>
<proteinExistence type="inferred from homology"/>
<dbReference type="InterPro" id="IPR015590">
    <property type="entry name" value="Aldehyde_DH_dom"/>
</dbReference>
<evidence type="ECO:0000259" key="5">
    <source>
        <dbReference type="Pfam" id="PF00171"/>
    </source>
</evidence>
<comment type="similarity">
    <text evidence="1 4">Belongs to the aldehyde dehydrogenase family.</text>
</comment>
<dbReference type="EMBL" id="AP028908">
    <property type="protein sequence ID" value="BES86605.1"/>
    <property type="molecule type" value="Genomic_DNA"/>
</dbReference>
<evidence type="ECO:0000256" key="3">
    <source>
        <dbReference type="PROSITE-ProRule" id="PRU10007"/>
    </source>
</evidence>
<evidence type="ECO:0000256" key="1">
    <source>
        <dbReference type="ARBA" id="ARBA00009986"/>
    </source>
</evidence>